<dbReference type="Proteomes" id="UP000469890">
    <property type="component" value="Unassembled WGS sequence"/>
</dbReference>
<sequence>MPGSINEGHEAFAVQGAEQPQHLHQEYLTTTTTTEHQHQYADDGFEEYSEKPAAPVKKPFYKNKKYWIICSIITVILVVVVVLLILFVAFPKIAQSTLNHSEIEVNTAQISFQPPADSNLQPVAGADANSTFYMHMVTDLKKTGPFSADIQFDDNIQVIYNNTVLGTITLPDTHIGGGHGSIDTVTPFMITNVAAFSEFSRYMLAAEKFTWTLNGKAKITALTRTAEVTLNKDITLEGMNGFPQVRINSFQLPGDAVNGGILIELGTVLTSPSPIGVQLGHIEMNIGYDGIDLGLVHADNVTLQKGDNNILLSGIMKSQANDPAAQAKVSTLFSNYIAGKVSNTTAVGVSAAPDGKNPITWLSEGLKSVTLNVALAADKPLKIMNSVSMGYLDLNFNKDAPYSPSVKAPVVTAGFTIPFGFALNITEVTQNITLGLNKTTGFESFAVMNVPYVPSTSDQKSGKLQFAIDNTNLAGIAGKESVYNEYTYALTASNNYTFLVAGNATTKVNTTIGPLVLSGINFELPTELHGLQFLNSTATVINSLDVTGGQSDHLELGINVTMENPSDFSIATGDVTFAMLADGTELGTVTLSNLTLNRGVNTVLAAAQFDPKSSDVGQNLLSTFVMGQDNGVQIGGTSNSTPIASLIGALSQVSLASTLPGLKVALIQGSALTVRPTTLSDGVVGVKVSIANPFSAGMSITKVVSAVTYNGMPVGNIDQDISSNPIVIPGKATVQSGELDMKMNTEPAAVALLLRSLAVTSQLDTRPLDALLTLGGFNIEGQESVAADSSLFNGFNISTFVMDAMKSLKVDLSLASDLTIGQYVNTLSFSQAAVQIATDNSVTGLIPIVGQPIVQQIVDGSVLGFDSIIMSSPTEGSFKVQMKGSIAKTGPMAATISFPTPLTVAWGGKKLGVVTMPALEAKADVGASFDVSGDFTITDADAMSEFAAYMINNKDFIWDIYSTDVSVNALGFTFTKISMEKFVTLAGANGFKDAVKITTFDLPSNDPAGGITLTAQTTINNPSQVGFNFEGVGFESYYKGVDLGPLGSAGNAVFPAQGTANLAMKGRLVHQDSAEGIAAVTEVFENFLSANSSTLSVKGVSASGPNGVVQWLSAAFKTINIENVVLPGPPAKPNLITAVTMKDMQIDFTKNPFAPPTSSQNVEAQLKNPFGFPLGVKSLNMKVDANSEGHNVANLEVPESPATTSADGIVHTAFNGIPFKVYSGSEALFTKFVAGLTLAPVVPFGLKGVVNSVAQTAVGDLKLGNINFDVQTSLAGFASFGGTTEIVSLKVVGGTATYIAVDLVIALNNPSQITITAGDLNFDVIMDASGSKVGVVTLTNTVIKPGRNEMPASMKMTSTDLLSLSKMLTNYLTNQVTPLTVKGSANSTKIIPLQPGLAQVALKTNMQGIPASLVVENQMKMVGLSPHIWVKFYNPLDTPYTVAGVSCNVFFTNSDGKYLQLGTLAGAIDPAVTVPPKGTAINEKELIMKVEFANAIKFLMLKPDAKKVDLFQNVTVVVGEGFHGGMYYEQKNVPVVDRDTAATAQAIDLALKSMPGAANVTSSSVASSSVAATSSTIIDTATATQTEQATPTAATTEQAATTTTTVAATNEAASSTPETANTAATTAAASQPEAVAANNFVLPY</sequence>
<dbReference type="EMBL" id="JAAECE010000008">
    <property type="protein sequence ID" value="KAF1797999.1"/>
    <property type="molecule type" value="Genomic_DNA"/>
</dbReference>
<evidence type="ECO:0000313" key="3">
    <source>
        <dbReference type="Proteomes" id="UP000469890"/>
    </source>
</evidence>
<dbReference type="InterPro" id="IPR022185">
    <property type="entry name" value="DUF3712"/>
</dbReference>
<evidence type="ECO:0000256" key="1">
    <source>
        <dbReference type="SAM" id="Phobius"/>
    </source>
</evidence>
<dbReference type="PANTHER" id="PTHR35895">
    <property type="entry name" value="CHROMOSOME 16, WHOLE GENOME SHOTGUN SEQUENCE"/>
    <property type="match status" value="1"/>
</dbReference>
<dbReference type="InterPro" id="IPR046368">
    <property type="entry name" value="Tag1"/>
</dbReference>
<evidence type="ECO:0000313" key="2">
    <source>
        <dbReference type="EMBL" id="KAF1797999.1"/>
    </source>
</evidence>
<dbReference type="Pfam" id="PF12505">
    <property type="entry name" value="DUF3712"/>
    <property type="match status" value="4"/>
</dbReference>
<dbReference type="PANTHER" id="PTHR35895:SF1">
    <property type="entry name" value="LIPID-BINDING SERUM GLYCOPROTEIN C-TERMINAL DOMAIN-CONTAINING PROTEIN"/>
    <property type="match status" value="1"/>
</dbReference>
<comment type="caution">
    <text evidence="2">The sequence shown here is derived from an EMBL/GenBank/DDBJ whole genome shotgun (WGS) entry which is preliminary data.</text>
</comment>
<feature type="transmembrane region" description="Helical" evidence="1">
    <location>
        <begin position="66"/>
        <end position="90"/>
    </location>
</feature>
<keyword evidence="1" id="KW-0812">Transmembrane</keyword>
<keyword evidence="1" id="KW-0472">Membrane</keyword>
<accession>A0A8H4B9E3</accession>
<reference evidence="2 3" key="1">
    <citation type="submission" date="2019-09" db="EMBL/GenBank/DDBJ databases">
        <authorList>
            <consortium name="DOE Joint Genome Institute"/>
            <person name="Mondo S.J."/>
            <person name="Navarro-Mendoza M.I."/>
            <person name="Perez-Arques C."/>
            <person name="Panchal S."/>
            <person name="Nicolas F.E."/>
            <person name="Ganguly P."/>
            <person name="Pangilinan J."/>
            <person name="Grigoriev I."/>
            <person name="Heitman J."/>
            <person name="Sanya K."/>
            <person name="Garre V."/>
        </authorList>
    </citation>
    <scope>NUCLEOTIDE SEQUENCE [LARGE SCALE GENOMIC DNA]</scope>
    <source>
        <strain evidence="2 3">MU402</strain>
    </source>
</reference>
<dbReference type="SUPFAM" id="SSF117070">
    <property type="entry name" value="LEA14-like"/>
    <property type="match status" value="1"/>
</dbReference>
<organism evidence="2 3">
    <name type="scientific">Mucor circinelloides f. lusitanicus</name>
    <name type="common">Mucor racemosus var. lusitanicus</name>
    <dbReference type="NCBI Taxonomy" id="29924"/>
    <lineage>
        <taxon>Eukaryota</taxon>
        <taxon>Fungi</taxon>
        <taxon>Fungi incertae sedis</taxon>
        <taxon>Mucoromycota</taxon>
        <taxon>Mucoromycotina</taxon>
        <taxon>Mucoromycetes</taxon>
        <taxon>Mucorales</taxon>
        <taxon>Mucorineae</taxon>
        <taxon>Mucoraceae</taxon>
        <taxon>Mucor</taxon>
    </lineage>
</organism>
<name>A0A8H4B9E3_MUCCL</name>
<protein>
    <recommendedName>
        <fullName evidence="4">Pre-rRNA processing protein</fullName>
    </recommendedName>
</protein>
<keyword evidence="1" id="KW-1133">Transmembrane helix</keyword>
<gene>
    <name evidence="2" type="ORF">FB192DRAFT_1439645</name>
</gene>
<proteinExistence type="predicted"/>
<dbReference type="GO" id="GO:0000329">
    <property type="term" value="C:fungal-type vacuole membrane"/>
    <property type="evidence" value="ECO:0007669"/>
    <property type="project" value="InterPro"/>
</dbReference>
<evidence type="ECO:0008006" key="4">
    <source>
        <dbReference type="Google" id="ProtNLM"/>
    </source>
</evidence>